<reference evidence="6" key="1">
    <citation type="submission" date="2023-07" db="EMBL/GenBank/DDBJ databases">
        <title>Draft genome sequence of Agarivorans aestuarii strain ZMCS4, a CAZymes producing bacteria isolated from the marine brown algae Clodostephus spongiosus.</title>
        <authorList>
            <person name="Lorente B."/>
            <person name="Cabral C."/>
            <person name="Frias J."/>
            <person name="Faria J."/>
            <person name="Toubarro D."/>
        </authorList>
    </citation>
    <scope>NUCLEOTIDE SEQUENCE [LARGE SCALE GENOMIC DNA]</scope>
    <source>
        <strain evidence="6">ZMCS4</strain>
    </source>
</reference>
<gene>
    <name evidence="5" type="ORF">SNR37_000125</name>
</gene>
<name>A0ABU7G660_9ALTE</name>
<dbReference type="EMBL" id="JAYDYW010000010">
    <property type="protein sequence ID" value="MEE1674806.1"/>
    <property type="molecule type" value="Genomic_DNA"/>
</dbReference>
<dbReference type="Gene3D" id="1.10.10.60">
    <property type="entry name" value="Homeodomain-like"/>
    <property type="match status" value="1"/>
</dbReference>
<dbReference type="PANTHER" id="PTHR47894">
    <property type="entry name" value="HTH-TYPE TRANSCRIPTIONAL REGULATOR GADX"/>
    <property type="match status" value="1"/>
</dbReference>
<dbReference type="InterPro" id="IPR009057">
    <property type="entry name" value="Homeodomain-like_sf"/>
</dbReference>
<feature type="domain" description="HTH araC/xylS-type" evidence="4">
    <location>
        <begin position="229"/>
        <end position="327"/>
    </location>
</feature>
<dbReference type="InterPro" id="IPR032687">
    <property type="entry name" value="AraC-type_N"/>
</dbReference>
<evidence type="ECO:0000256" key="2">
    <source>
        <dbReference type="ARBA" id="ARBA00023125"/>
    </source>
</evidence>
<dbReference type="Proteomes" id="UP001310248">
    <property type="component" value="Unassembled WGS sequence"/>
</dbReference>
<proteinExistence type="predicted"/>
<comment type="caution">
    <text evidence="5">The sequence shown here is derived from an EMBL/GenBank/DDBJ whole genome shotgun (WGS) entry which is preliminary data.</text>
</comment>
<keyword evidence="1" id="KW-0805">Transcription regulation</keyword>
<dbReference type="SUPFAM" id="SSF46689">
    <property type="entry name" value="Homeodomain-like"/>
    <property type="match status" value="1"/>
</dbReference>
<dbReference type="Pfam" id="PF12625">
    <property type="entry name" value="Arabinose_bd"/>
    <property type="match status" value="1"/>
</dbReference>
<organism evidence="5 6">
    <name type="scientific">Agarivorans aestuarii</name>
    <dbReference type="NCBI Taxonomy" id="1563703"/>
    <lineage>
        <taxon>Bacteria</taxon>
        <taxon>Pseudomonadati</taxon>
        <taxon>Pseudomonadota</taxon>
        <taxon>Gammaproteobacteria</taxon>
        <taxon>Alteromonadales</taxon>
        <taxon>Alteromonadaceae</taxon>
        <taxon>Agarivorans</taxon>
    </lineage>
</organism>
<evidence type="ECO:0000259" key="4">
    <source>
        <dbReference type="PROSITE" id="PS01124"/>
    </source>
</evidence>
<accession>A0ABU7G660</accession>
<reference evidence="5 6" key="2">
    <citation type="submission" date="2023-12" db="EMBL/GenBank/DDBJ databases">
        <authorList>
            <consortium name="Cladostephus spongiosus"/>
            <person name="Lorente B."/>
            <person name="Cabral C."/>
            <person name="Frias J."/>
            <person name="Faria J."/>
            <person name="Toubarro D."/>
        </authorList>
    </citation>
    <scope>NUCLEOTIDE SEQUENCE [LARGE SCALE GENOMIC DNA]</scope>
    <source>
        <strain evidence="5 6">ZMCS4</strain>
    </source>
</reference>
<evidence type="ECO:0000256" key="3">
    <source>
        <dbReference type="ARBA" id="ARBA00023163"/>
    </source>
</evidence>
<dbReference type="RefSeq" id="WP_329775853.1">
    <property type="nucleotide sequence ID" value="NZ_JAYDYW010000010.1"/>
</dbReference>
<evidence type="ECO:0000313" key="6">
    <source>
        <dbReference type="Proteomes" id="UP001310248"/>
    </source>
</evidence>
<dbReference type="SMART" id="SM00342">
    <property type="entry name" value="HTH_ARAC"/>
    <property type="match status" value="1"/>
</dbReference>
<dbReference type="PANTHER" id="PTHR47894:SF4">
    <property type="entry name" value="HTH-TYPE TRANSCRIPTIONAL REGULATOR GADX"/>
    <property type="match status" value="1"/>
</dbReference>
<sequence>MQEYQFQLPALKTVVELLVQQGLDKHRVLAAAGISPSQLYAESGLISQVKMAKLLDVADQYSEKPMASALCGLGMPLRKQGVLAIAVQSMPNLEAMIHMLKAFLNAQSSGTELELVKHGELLRAEFSLRFADQLNCDSMHRAMVTNLFGTFKTLFGEQWQATEVWLDHSFACTKELSQLIGCPVLCDKPNNALVFEQRWAHVTGTQVFPAEALRKQSSETLQRLENIDDLIYQILPALIYDGNTSIEHVAALFGVHVRVLQKRLKAKGTSYSNLLEGARKTMAVDYLLDSQLSIADISLQLGFQEPAIFIRSFKKWFKQTPLQWRKTAKAN</sequence>
<protein>
    <submittedName>
        <fullName evidence="5">AraC family transcriptional regulator ligand-binding domain-containing protein</fullName>
    </submittedName>
</protein>
<keyword evidence="3" id="KW-0804">Transcription</keyword>
<dbReference type="Pfam" id="PF12833">
    <property type="entry name" value="HTH_18"/>
    <property type="match status" value="1"/>
</dbReference>
<evidence type="ECO:0000313" key="5">
    <source>
        <dbReference type="EMBL" id="MEE1674806.1"/>
    </source>
</evidence>
<keyword evidence="6" id="KW-1185">Reference proteome</keyword>
<evidence type="ECO:0000256" key="1">
    <source>
        <dbReference type="ARBA" id="ARBA00023015"/>
    </source>
</evidence>
<keyword evidence="2" id="KW-0238">DNA-binding</keyword>
<dbReference type="PROSITE" id="PS01124">
    <property type="entry name" value="HTH_ARAC_FAMILY_2"/>
    <property type="match status" value="1"/>
</dbReference>
<dbReference type="InterPro" id="IPR018060">
    <property type="entry name" value="HTH_AraC"/>
</dbReference>